<dbReference type="Gene3D" id="2.130.10.10">
    <property type="entry name" value="YVTN repeat-like/Quinoprotein amine dehydrogenase"/>
    <property type="match status" value="2"/>
</dbReference>
<keyword evidence="2" id="KW-0677">Repeat</keyword>
<comment type="caution">
    <text evidence="4">The sequence shown here is derived from an EMBL/GenBank/DDBJ whole genome shotgun (WGS) entry which is preliminary data.</text>
</comment>
<dbReference type="Pfam" id="PF00805">
    <property type="entry name" value="Pentapeptide"/>
    <property type="match status" value="1"/>
</dbReference>
<feature type="domain" description="F-box" evidence="3">
    <location>
        <begin position="29"/>
        <end position="69"/>
    </location>
</feature>
<reference evidence="4 5" key="1">
    <citation type="journal article" date="2014" name="Mol. Biol. Evol.">
        <title>Massive expansion of Ubiquitination-related gene families within the Chlamydiae.</title>
        <authorList>
            <person name="Domman D."/>
            <person name="Collingro A."/>
            <person name="Lagkouvardos I."/>
            <person name="Gehre L."/>
            <person name="Weinmaier T."/>
            <person name="Rattei T."/>
            <person name="Subtil A."/>
            <person name="Horn M."/>
        </authorList>
    </citation>
    <scope>NUCLEOTIDE SEQUENCE [LARGE SCALE GENOMIC DNA]</scope>
    <source>
        <strain evidence="4 5">EI2</strain>
    </source>
</reference>
<dbReference type="Proteomes" id="UP000031465">
    <property type="component" value="Unassembled WGS sequence"/>
</dbReference>
<dbReference type="InterPro" id="IPR036047">
    <property type="entry name" value="F-box-like_dom_sf"/>
</dbReference>
<dbReference type="AlphaFoldDB" id="A0A0C1HCK1"/>
<dbReference type="InterPro" id="IPR051350">
    <property type="entry name" value="WD_repeat-ST_regulator"/>
</dbReference>
<sequence length="933" mass="108409">MLLPCNIVTNINSTIFVDNEQNPLFPSPLAIKIGLEIFKYLESLDRGQARLVCRTWKLLIDKVDIIENYNISLKSSSEVRQEATHYLRNPEKLKDEQRFLLTIVRLSKDCIKIKAAAANALMILKKTNFSFIGSDFREIQAPGVRLARTLLDKVNFSGANLEGADFTDCSLEEAILDDAKLKDVQFGQLPYLNHQKNVLAMAVSPDGNYLASVDQNNFYVWNLKTFEVEKQLSEIKSPQTFSLFLPLKTENNQQTFLQFFQNGQFLFKAVSKKEGKVPQKARIEIWKTTPLEMTNSLVIDDIDFFSLLALTQDGKTLITVATKKIRGFYEELYFDKKTEIRLWQINFDKQNLPQLTLVRNKITMGGALECSYAPKTSIIAIITAFNDSFHNSLKLYTLPNLEIKQEWALKSLEEKRKFLNSMIFTPQENQLIINIVTKTDKIKSKVYSWNIKNKQKKTLFSEEYPIKGLQFLPDSSRIAYFVAKENKTFFCIRSKDFKLKFRERFSNFSYRHKIIAQSFISNDQFIFRAKVNQISITPLKAFVGKKELPLSIRDMYFSPDEQTIFLWNYNSEVRGSPINIFFSNTENKLYTYQTLNGKRIGYKKLATSFSELTWGWGCQLSFDAQYCIRKYFPESNGKNKITISEVENEKVQVSYAGSFLSYFLSKNNRYLVFIYQNQLKLIEIDFKKHNQLVDVDTTEQNLTVLCLFLLSKEKVVYTFSDRLFPITTLALRSVETGQISLWEINWETQQLQALFLWSTELPSPNFCVLGKPKFCFQKSKVYFQKNRQALAIWNKETFSEEIIQLENDLDDFDISDDGSRMVTIEKPIISMNESVFPENKSKFCLWNLDKKKKLDHFILPFGRSMVRFSPAGKFLIVNHTSSFAELSVWKVKKGKFHFLWKTSKYLNVKGLSLKNTQNLDAKNTLLLDQLQNE</sequence>
<dbReference type="InterPro" id="IPR015943">
    <property type="entry name" value="WD40/YVTN_repeat-like_dom_sf"/>
</dbReference>
<dbReference type="EMBL" id="JSAN01000053">
    <property type="protein sequence ID" value="KIC72523.1"/>
    <property type="molecule type" value="Genomic_DNA"/>
</dbReference>
<keyword evidence="1" id="KW-0853">WD repeat</keyword>
<dbReference type="PATRIC" id="fig|362787.3.peg.813"/>
<evidence type="ECO:0000256" key="2">
    <source>
        <dbReference type="ARBA" id="ARBA00022737"/>
    </source>
</evidence>
<dbReference type="PANTHER" id="PTHR22838:SF0">
    <property type="entry name" value="WD REPEAT-CONTAINING PROTEIN 26"/>
    <property type="match status" value="1"/>
</dbReference>
<accession>A0A0C1HCK1</accession>
<dbReference type="SUPFAM" id="SSF81383">
    <property type="entry name" value="F-box domain"/>
    <property type="match status" value="1"/>
</dbReference>
<dbReference type="PANTHER" id="PTHR22838">
    <property type="entry name" value="WD REPEAT PROTEIN 26-RELATED"/>
    <property type="match status" value="1"/>
</dbReference>
<dbReference type="InterPro" id="IPR001646">
    <property type="entry name" value="5peptide_repeat"/>
</dbReference>
<dbReference type="SUPFAM" id="SSF141571">
    <property type="entry name" value="Pentapeptide repeat-like"/>
    <property type="match status" value="1"/>
</dbReference>
<gene>
    <name evidence="4" type="ORF">DB44_CG00120</name>
</gene>
<dbReference type="InterPro" id="IPR036322">
    <property type="entry name" value="WD40_repeat_dom_sf"/>
</dbReference>
<protein>
    <recommendedName>
        <fullName evidence="3">F-box domain-containing protein</fullName>
    </recommendedName>
</protein>
<organism evidence="4 5">
    <name type="scientific">Candidatus Protochlamydia amoebophila</name>
    <dbReference type="NCBI Taxonomy" id="362787"/>
    <lineage>
        <taxon>Bacteria</taxon>
        <taxon>Pseudomonadati</taxon>
        <taxon>Chlamydiota</taxon>
        <taxon>Chlamydiia</taxon>
        <taxon>Parachlamydiales</taxon>
        <taxon>Parachlamydiaceae</taxon>
        <taxon>Candidatus Protochlamydia</taxon>
    </lineage>
</organism>
<evidence type="ECO:0000313" key="4">
    <source>
        <dbReference type="EMBL" id="KIC72523.1"/>
    </source>
</evidence>
<dbReference type="RefSeq" id="WP_039357603.1">
    <property type="nucleotide sequence ID" value="NZ_JSAN01000053.1"/>
</dbReference>
<evidence type="ECO:0000313" key="5">
    <source>
        <dbReference type="Proteomes" id="UP000031465"/>
    </source>
</evidence>
<dbReference type="Pfam" id="PF00646">
    <property type="entry name" value="F-box"/>
    <property type="match status" value="1"/>
</dbReference>
<dbReference type="Gene3D" id="2.160.20.80">
    <property type="entry name" value="E3 ubiquitin-protein ligase SopA"/>
    <property type="match status" value="1"/>
</dbReference>
<dbReference type="SUPFAM" id="SSF82171">
    <property type="entry name" value="DPP6 N-terminal domain-like"/>
    <property type="match status" value="1"/>
</dbReference>
<evidence type="ECO:0000259" key="3">
    <source>
        <dbReference type="SMART" id="SM00256"/>
    </source>
</evidence>
<proteinExistence type="predicted"/>
<evidence type="ECO:0000256" key="1">
    <source>
        <dbReference type="ARBA" id="ARBA00022574"/>
    </source>
</evidence>
<dbReference type="SUPFAM" id="SSF50978">
    <property type="entry name" value="WD40 repeat-like"/>
    <property type="match status" value="1"/>
</dbReference>
<dbReference type="InterPro" id="IPR001810">
    <property type="entry name" value="F-box_dom"/>
</dbReference>
<dbReference type="SMART" id="SM00256">
    <property type="entry name" value="FBOX"/>
    <property type="match status" value="1"/>
</dbReference>
<name>A0A0C1HCK1_9BACT</name>